<evidence type="ECO:0000256" key="3">
    <source>
        <dbReference type="ARBA" id="ARBA00023054"/>
    </source>
</evidence>
<keyword evidence="2" id="KW-0677">Repeat</keyword>
<dbReference type="EMBL" id="JAQOWY010001051">
    <property type="protein sequence ID" value="KAK1837706.1"/>
    <property type="molecule type" value="Genomic_DNA"/>
</dbReference>
<dbReference type="InterPro" id="IPR036322">
    <property type="entry name" value="WD40_repeat_dom_sf"/>
</dbReference>
<dbReference type="PROSITE" id="PS50294">
    <property type="entry name" value="WD_REPEATS_REGION"/>
    <property type="match status" value="2"/>
</dbReference>
<dbReference type="SMART" id="SM00320">
    <property type="entry name" value="WD40"/>
    <property type="match status" value="2"/>
</dbReference>
<feature type="repeat" description="WD" evidence="7">
    <location>
        <begin position="1"/>
        <end position="24"/>
    </location>
</feature>
<reference evidence="8" key="1">
    <citation type="submission" date="2023-01" db="EMBL/GenBank/DDBJ databases">
        <title>Colletotrichum chrysophilum M932 genome sequence.</title>
        <authorList>
            <person name="Baroncelli R."/>
        </authorList>
    </citation>
    <scope>NUCLEOTIDE SEQUENCE</scope>
    <source>
        <strain evidence="8">M932</strain>
    </source>
</reference>
<feature type="repeat" description="WD" evidence="7">
    <location>
        <begin position="67"/>
        <end position="108"/>
    </location>
</feature>
<comment type="similarity">
    <text evidence="4">Belongs to the WD repeat MDV1/CAF4 family.</text>
</comment>
<evidence type="ECO:0000256" key="4">
    <source>
        <dbReference type="ARBA" id="ARBA00038415"/>
    </source>
</evidence>
<evidence type="ECO:0000256" key="2">
    <source>
        <dbReference type="ARBA" id="ARBA00022737"/>
    </source>
</evidence>
<dbReference type="AlphaFoldDB" id="A0AAD9EA73"/>
<comment type="function">
    <text evidence="6">Involved in mitochondrial fission. Acts as an adapter protein required to form mitochondrial fission complexes. Formation of these complexes is required to promote constriction and fission of the mitochondrial compartment at a late step in mitochondrial division.</text>
</comment>
<feature type="non-terminal residue" evidence="8">
    <location>
        <position position="1"/>
    </location>
</feature>
<evidence type="ECO:0000256" key="5">
    <source>
        <dbReference type="ARBA" id="ARBA00039789"/>
    </source>
</evidence>
<dbReference type="Pfam" id="PF00400">
    <property type="entry name" value="WD40"/>
    <property type="match status" value="2"/>
</dbReference>
<gene>
    <name evidence="8" type="ORF">CCHR01_19674</name>
</gene>
<dbReference type="InterPro" id="IPR015943">
    <property type="entry name" value="WD40/YVTN_repeat-like_dom_sf"/>
</dbReference>
<dbReference type="PANTHER" id="PTHR22847:SF637">
    <property type="entry name" value="WD REPEAT DOMAIN 5B"/>
    <property type="match status" value="1"/>
</dbReference>
<keyword evidence="9" id="KW-1185">Reference proteome</keyword>
<sequence>LVASASDDETVRIWHADTGECTQVLKGHSGWVNSVAFSHDSTLVASASDDETVRIWHADTGECTQELKGHSNWVSSVAFSHDSTLVASASDDKTVRIWHADTGECTQAVNIGGVTQTLSFEPSNAYLRTDKATIAMDKASLRQPVWKSISEHDTTRLRIDIGISPDGSWITWHGQNLLWLPVEFRPACSALQGPTLAIGCRSGRVTVLRLANP</sequence>
<dbReference type="InterPro" id="IPR020472">
    <property type="entry name" value="WD40_PAC1"/>
</dbReference>
<dbReference type="Proteomes" id="UP001243330">
    <property type="component" value="Unassembled WGS sequence"/>
</dbReference>
<evidence type="ECO:0000313" key="8">
    <source>
        <dbReference type="EMBL" id="KAK1837706.1"/>
    </source>
</evidence>
<evidence type="ECO:0000256" key="6">
    <source>
        <dbReference type="ARBA" id="ARBA00043913"/>
    </source>
</evidence>
<accession>A0AAD9EA73</accession>
<protein>
    <recommendedName>
        <fullName evidence="5">Mitochondrial division protein 1</fullName>
    </recommendedName>
</protein>
<dbReference type="PRINTS" id="PR00320">
    <property type="entry name" value="GPROTEINBRPT"/>
</dbReference>
<dbReference type="GO" id="GO:0005634">
    <property type="term" value="C:nucleus"/>
    <property type="evidence" value="ECO:0007669"/>
    <property type="project" value="TreeGrafter"/>
</dbReference>
<evidence type="ECO:0000313" key="9">
    <source>
        <dbReference type="Proteomes" id="UP001243330"/>
    </source>
</evidence>
<evidence type="ECO:0000256" key="1">
    <source>
        <dbReference type="ARBA" id="ARBA00022574"/>
    </source>
</evidence>
<name>A0AAD9EA73_9PEZI</name>
<dbReference type="Gene3D" id="2.130.10.10">
    <property type="entry name" value="YVTN repeat-like/Quinoprotein amine dehydrogenase"/>
    <property type="match status" value="2"/>
</dbReference>
<dbReference type="SUPFAM" id="SSF50978">
    <property type="entry name" value="WD40 repeat-like"/>
    <property type="match status" value="1"/>
</dbReference>
<dbReference type="InterPro" id="IPR001680">
    <property type="entry name" value="WD40_rpt"/>
</dbReference>
<dbReference type="PANTHER" id="PTHR22847">
    <property type="entry name" value="WD40 REPEAT PROTEIN"/>
    <property type="match status" value="1"/>
</dbReference>
<dbReference type="PROSITE" id="PS50082">
    <property type="entry name" value="WD_REPEATS_2"/>
    <property type="match status" value="3"/>
</dbReference>
<keyword evidence="1 7" id="KW-0853">WD repeat</keyword>
<keyword evidence="3" id="KW-0175">Coiled coil</keyword>
<proteinExistence type="inferred from homology"/>
<comment type="caution">
    <text evidence="8">The sequence shown here is derived from an EMBL/GenBank/DDBJ whole genome shotgun (WGS) entry which is preliminary data.</text>
</comment>
<evidence type="ECO:0000256" key="7">
    <source>
        <dbReference type="PROSITE-ProRule" id="PRU00221"/>
    </source>
</evidence>
<organism evidence="8 9">
    <name type="scientific">Colletotrichum chrysophilum</name>
    <dbReference type="NCBI Taxonomy" id="1836956"/>
    <lineage>
        <taxon>Eukaryota</taxon>
        <taxon>Fungi</taxon>
        <taxon>Dikarya</taxon>
        <taxon>Ascomycota</taxon>
        <taxon>Pezizomycotina</taxon>
        <taxon>Sordariomycetes</taxon>
        <taxon>Hypocreomycetidae</taxon>
        <taxon>Glomerellales</taxon>
        <taxon>Glomerellaceae</taxon>
        <taxon>Colletotrichum</taxon>
        <taxon>Colletotrichum gloeosporioides species complex</taxon>
    </lineage>
</organism>
<feature type="repeat" description="WD" evidence="7">
    <location>
        <begin position="25"/>
        <end position="66"/>
    </location>
</feature>
<dbReference type="GO" id="GO:1990234">
    <property type="term" value="C:transferase complex"/>
    <property type="evidence" value="ECO:0007669"/>
    <property type="project" value="UniProtKB-ARBA"/>
</dbReference>